<dbReference type="Gene3D" id="2.60.200.20">
    <property type="match status" value="1"/>
</dbReference>
<keyword evidence="4" id="KW-1185">Reference proteome</keyword>
<proteinExistence type="predicted"/>
<gene>
    <name evidence="3" type="ORF">FB471_3701</name>
</gene>
<reference evidence="3 4" key="1">
    <citation type="submission" date="2019-06" db="EMBL/GenBank/DDBJ databases">
        <title>Sequencing the genomes of 1000 actinobacteria strains.</title>
        <authorList>
            <person name="Klenk H.-P."/>
        </authorList>
    </citation>
    <scope>NUCLEOTIDE SEQUENCE [LARGE SCALE GENOMIC DNA]</scope>
    <source>
        <strain evidence="3 4">DSM 45679</strain>
    </source>
</reference>
<dbReference type="Pfam" id="PF00498">
    <property type="entry name" value="FHA"/>
    <property type="match status" value="1"/>
</dbReference>
<dbReference type="PROSITE" id="PS50006">
    <property type="entry name" value="FHA_DOMAIN"/>
    <property type="match status" value="1"/>
</dbReference>
<dbReference type="InterPro" id="IPR000253">
    <property type="entry name" value="FHA_dom"/>
</dbReference>
<comment type="caution">
    <text evidence="3">The sequence shown here is derived from an EMBL/GenBank/DDBJ whole genome shotgun (WGS) entry which is preliminary data.</text>
</comment>
<dbReference type="Proteomes" id="UP000320876">
    <property type="component" value="Unassembled WGS sequence"/>
</dbReference>
<dbReference type="PANTHER" id="PTHR23308">
    <property type="entry name" value="NUCLEAR INHIBITOR OF PROTEIN PHOSPHATASE-1"/>
    <property type="match status" value="1"/>
</dbReference>
<dbReference type="CDD" id="cd22693">
    <property type="entry name" value="FHA_FhaB-like"/>
    <property type="match status" value="1"/>
</dbReference>
<dbReference type="AlphaFoldDB" id="A0A542DLG5"/>
<name>A0A542DLG5_AMYCI</name>
<dbReference type="InterPro" id="IPR050923">
    <property type="entry name" value="Cell_Proc_Reg/RNA_Proc"/>
</dbReference>
<evidence type="ECO:0000259" key="2">
    <source>
        <dbReference type="PROSITE" id="PS50006"/>
    </source>
</evidence>
<evidence type="ECO:0000313" key="3">
    <source>
        <dbReference type="EMBL" id="TQJ03927.1"/>
    </source>
</evidence>
<evidence type="ECO:0000256" key="1">
    <source>
        <dbReference type="ARBA" id="ARBA00022553"/>
    </source>
</evidence>
<protein>
    <submittedName>
        <fullName evidence="3">Type III secretion system (T3SS) inner membrane Yop/YscD-like protein</fullName>
    </submittedName>
</protein>
<organism evidence="3 4">
    <name type="scientific">Amycolatopsis cihanbeyliensis</name>
    <dbReference type="NCBI Taxonomy" id="1128664"/>
    <lineage>
        <taxon>Bacteria</taxon>
        <taxon>Bacillati</taxon>
        <taxon>Actinomycetota</taxon>
        <taxon>Actinomycetes</taxon>
        <taxon>Pseudonocardiales</taxon>
        <taxon>Pseudonocardiaceae</taxon>
        <taxon>Amycolatopsis</taxon>
    </lineage>
</organism>
<dbReference type="SUPFAM" id="SSF49879">
    <property type="entry name" value="SMAD/FHA domain"/>
    <property type="match status" value="1"/>
</dbReference>
<keyword evidence="1" id="KW-0597">Phosphoprotein</keyword>
<sequence>MCFRLPGHSSGTGFPHNGHHAGGAAAGFTLARKPHSRGIGASRRERTQQVPELVVQLSRVGFLVLLWLFVLAALRVVRSDLYAASGLRVNVPGFRRGKDKKKPRSGKLPRQLVVTHGALSGTRIALDGRPILIGRADDSTLVLDDDYASTRHARLSLRGEDWYVEDLGSTNGTYLDRAKVTAPLRVPLGVPIRIGKTVIELRP</sequence>
<dbReference type="InterPro" id="IPR008984">
    <property type="entry name" value="SMAD_FHA_dom_sf"/>
</dbReference>
<dbReference type="EMBL" id="VFML01000001">
    <property type="protein sequence ID" value="TQJ03927.1"/>
    <property type="molecule type" value="Genomic_DNA"/>
</dbReference>
<accession>A0A542DLG5</accession>
<dbReference type="SMART" id="SM00240">
    <property type="entry name" value="FHA"/>
    <property type="match status" value="1"/>
</dbReference>
<evidence type="ECO:0000313" key="4">
    <source>
        <dbReference type="Proteomes" id="UP000320876"/>
    </source>
</evidence>
<feature type="domain" description="FHA" evidence="2">
    <location>
        <begin position="131"/>
        <end position="180"/>
    </location>
</feature>